<name>A0A0N7KI43_ORYSJ</name>
<gene>
    <name evidence="3" type="ordered locus">Os03g0769201</name>
    <name evidence="3" type="ORF">OSNPB_030769201</name>
</gene>
<evidence type="ECO:0000313" key="4">
    <source>
        <dbReference type="Proteomes" id="UP000059680"/>
    </source>
</evidence>
<sequence>MRWRGNSSCWRALPAKEAERDAVERRQQLLASWSASLRCHEATSATLPPPLWCRMAVAGRGSLHPPDLEDAAAAAAAASSTSTAESSTSTTSPPPRRASRPSTLARWWGWGFGIPAIVMAVTIVSFFVGGQGVVVGGVEVVYLPSLRRCHARVAIVAAAAAMCSLAASSISAT</sequence>
<dbReference type="EMBL" id="AP014959">
    <property type="protein sequence ID" value="BAS86577.1"/>
    <property type="molecule type" value="Genomic_DNA"/>
</dbReference>
<keyword evidence="2" id="KW-1133">Transmembrane helix</keyword>
<reference evidence="3 4" key="3">
    <citation type="journal article" date="2013" name="Rice">
        <title>Improvement of the Oryza sativa Nipponbare reference genome using next generation sequence and optical map data.</title>
        <authorList>
            <person name="Kawahara Y."/>
            <person name="de la Bastide M."/>
            <person name="Hamilton J.P."/>
            <person name="Kanamori H."/>
            <person name="McCombie W.R."/>
            <person name="Ouyang S."/>
            <person name="Schwartz D.C."/>
            <person name="Tanaka T."/>
            <person name="Wu J."/>
            <person name="Zhou S."/>
            <person name="Childs K.L."/>
            <person name="Davidson R.M."/>
            <person name="Lin H."/>
            <person name="Quesada-Ocampo L."/>
            <person name="Vaillancourt B."/>
            <person name="Sakai H."/>
            <person name="Lee S.S."/>
            <person name="Kim J."/>
            <person name="Numa H."/>
            <person name="Itoh T."/>
            <person name="Buell C.R."/>
            <person name="Matsumoto T."/>
        </authorList>
    </citation>
    <scope>NUCLEOTIDE SEQUENCE [LARGE SCALE GENOMIC DNA]</scope>
    <source>
        <strain evidence="4">cv. Nipponbare</strain>
    </source>
</reference>
<keyword evidence="4" id="KW-1185">Reference proteome</keyword>
<keyword evidence="2" id="KW-0472">Membrane</keyword>
<organism evidence="3 4">
    <name type="scientific">Oryza sativa subsp. japonica</name>
    <name type="common">Rice</name>
    <dbReference type="NCBI Taxonomy" id="39947"/>
    <lineage>
        <taxon>Eukaryota</taxon>
        <taxon>Viridiplantae</taxon>
        <taxon>Streptophyta</taxon>
        <taxon>Embryophyta</taxon>
        <taxon>Tracheophyta</taxon>
        <taxon>Spermatophyta</taxon>
        <taxon>Magnoliopsida</taxon>
        <taxon>Liliopsida</taxon>
        <taxon>Poales</taxon>
        <taxon>Poaceae</taxon>
        <taxon>BOP clade</taxon>
        <taxon>Oryzoideae</taxon>
        <taxon>Oryzeae</taxon>
        <taxon>Oryzinae</taxon>
        <taxon>Oryza</taxon>
        <taxon>Oryza sativa</taxon>
    </lineage>
</organism>
<dbReference type="Proteomes" id="UP000059680">
    <property type="component" value="Chromosome 3"/>
</dbReference>
<dbReference type="SMR" id="A0A0N7KI43"/>
<dbReference type="PaxDb" id="39947-A0A0N7KI43"/>
<reference evidence="4" key="1">
    <citation type="journal article" date="2005" name="Nature">
        <title>The map-based sequence of the rice genome.</title>
        <authorList>
            <consortium name="International rice genome sequencing project (IRGSP)"/>
            <person name="Matsumoto T."/>
            <person name="Wu J."/>
            <person name="Kanamori H."/>
            <person name="Katayose Y."/>
            <person name="Fujisawa M."/>
            <person name="Namiki N."/>
            <person name="Mizuno H."/>
            <person name="Yamamoto K."/>
            <person name="Antonio B.A."/>
            <person name="Baba T."/>
            <person name="Sakata K."/>
            <person name="Nagamura Y."/>
            <person name="Aoki H."/>
            <person name="Arikawa K."/>
            <person name="Arita K."/>
            <person name="Bito T."/>
            <person name="Chiden Y."/>
            <person name="Fujitsuka N."/>
            <person name="Fukunaka R."/>
            <person name="Hamada M."/>
            <person name="Harada C."/>
            <person name="Hayashi A."/>
            <person name="Hijishita S."/>
            <person name="Honda M."/>
            <person name="Hosokawa S."/>
            <person name="Ichikawa Y."/>
            <person name="Idonuma A."/>
            <person name="Iijima M."/>
            <person name="Ikeda M."/>
            <person name="Ikeno M."/>
            <person name="Ito K."/>
            <person name="Ito S."/>
            <person name="Ito T."/>
            <person name="Ito Y."/>
            <person name="Ito Y."/>
            <person name="Iwabuchi A."/>
            <person name="Kamiya K."/>
            <person name="Karasawa W."/>
            <person name="Kurita K."/>
            <person name="Katagiri S."/>
            <person name="Kikuta A."/>
            <person name="Kobayashi H."/>
            <person name="Kobayashi N."/>
            <person name="Machita K."/>
            <person name="Maehara T."/>
            <person name="Masukawa M."/>
            <person name="Mizubayashi T."/>
            <person name="Mukai Y."/>
            <person name="Nagasaki H."/>
            <person name="Nagata Y."/>
            <person name="Naito S."/>
            <person name="Nakashima M."/>
            <person name="Nakama Y."/>
            <person name="Nakamichi Y."/>
            <person name="Nakamura M."/>
            <person name="Meguro A."/>
            <person name="Negishi M."/>
            <person name="Ohta I."/>
            <person name="Ohta T."/>
            <person name="Okamoto M."/>
            <person name="Ono N."/>
            <person name="Saji S."/>
            <person name="Sakaguchi M."/>
            <person name="Sakai K."/>
            <person name="Shibata M."/>
            <person name="Shimokawa T."/>
            <person name="Song J."/>
            <person name="Takazaki Y."/>
            <person name="Terasawa K."/>
            <person name="Tsugane M."/>
            <person name="Tsuji K."/>
            <person name="Ueda S."/>
            <person name="Waki K."/>
            <person name="Yamagata H."/>
            <person name="Yamamoto M."/>
            <person name="Yamamoto S."/>
            <person name="Yamane H."/>
            <person name="Yoshiki S."/>
            <person name="Yoshihara R."/>
            <person name="Yukawa K."/>
            <person name="Zhong H."/>
            <person name="Yano M."/>
            <person name="Yuan Q."/>
            <person name="Ouyang S."/>
            <person name="Liu J."/>
            <person name="Jones K.M."/>
            <person name="Gansberger K."/>
            <person name="Moffat K."/>
            <person name="Hill J."/>
            <person name="Bera J."/>
            <person name="Fadrosh D."/>
            <person name="Jin S."/>
            <person name="Johri S."/>
            <person name="Kim M."/>
            <person name="Overton L."/>
            <person name="Reardon M."/>
            <person name="Tsitrin T."/>
            <person name="Vuong H."/>
            <person name="Weaver B."/>
            <person name="Ciecko A."/>
            <person name="Tallon L."/>
            <person name="Jackson J."/>
            <person name="Pai G."/>
            <person name="Aken S.V."/>
            <person name="Utterback T."/>
            <person name="Reidmuller S."/>
            <person name="Feldblyum T."/>
            <person name="Hsiao J."/>
            <person name="Zismann V."/>
            <person name="Iobst S."/>
            <person name="de Vazeille A.R."/>
            <person name="Buell C.R."/>
            <person name="Ying K."/>
            <person name="Li Y."/>
            <person name="Lu T."/>
            <person name="Huang Y."/>
            <person name="Zhao Q."/>
            <person name="Feng Q."/>
            <person name="Zhang L."/>
            <person name="Zhu J."/>
            <person name="Weng Q."/>
            <person name="Mu J."/>
            <person name="Lu Y."/>
            <person name="Fan D."/>
            <person name="Liu Y."/>
            <person name="Guan J."/>
            <person name="Zhang Y."/>
            <person name="Yu S."/>
            <person name="Liu X."/>
            <person name="Zhang Y."/>
            <person name="Hong G."/>
            <person name="Han B."/>
            <person name="Choisne N."/>
            <person name="Demange N."/>
            <person name="Orjeda G."/>
            <person name="Samain S."/>
            <person name="Cattolico L."/>
            <person name="Pelletier E."/>
            <person name="Couloux A."/>
            <person name="Segurens B."/>
            <person name="Wincker P."/>
            <person name="D'Hont A."/>
            <person name="Scarpelli C."/>
            <person name="Weissenbach J."/>
            <person name="Salanoubat M."/>
            <person name="Quetier F."/>
            <person name="Yu Y."/>
            <person name="Kim H.R."/>
            <person name="Rambo T."/>
            <person name="Currie J."/>
            <person name="Collura K."/>
            <person name="Luo M."/>
            <person name="Yang T."/>
            <person name="Ammiraju J.S.S."/>
            <person name="Engler F."/>
            <person name="Soderlund C."/>
            <person name="Wing R.A."/>
            <person name="Palmer L.E."/>
            <person name="de la Bastide M."/>
            <person name="Spiegel L."/>
            <person name="Nascimento L."/>
            <person name="Zutavern T."/>
            <person name="O'Shaughnessy A."/>
            <person name="Dike S."/>
            <person name="Dedhia N."/>
            <person name="Preston R."/>
            <person name="Balija V."/>
            <person name="McCombie W.R."/>
            <person name="Chow T."/>
            <person name="Chen H."/>
            <person name="Chung M."/>
            <person name="Chen C."/>
            <person name="Shaw J."/>
            <person name="Wu H."/>
            <person name="Hsiao K."/>
            <person name="Chao Y."/>
            <person name="Chu M."/>
            <person name="Cheng C."/>
            <person name="Hour A."/>
            <person name="Lee P."/>
            <person name="Lin S."/>
            <person name="Lin Y."/>
            <person name="Liou J."/>
            <person name="Liu S."/>
            <person name="Hsing Y."/>
            <person name="Raghuvanshi S."/>
            <person name="Mohanty A."/>
            <person name="Bharti A.K."/>
            <person name="Gaur A."/>
            <person name="Gupta V."/>
            <person name="Kumar D."/>
            <person name="Ravi V."/>
            <person name="Vij S."/>
            <person name="Kapur A."/>
            <person name="Khurana P."/>
            <person name="Khurana P."/>
            <person name="Khurana J.P."/>
            <person name="Tyagi A.K."/>
            <person name="Gaikwad K."/>
            <person name="Singh A."/>
            <person name="Dalal V."/>
            <person name="Srivastava S."/>
            <person name="Dixit A."/>
            <person name="Pal A.K."/>
            <person name="Ghazi I.A."/>
            <person name="Yadav M."/>
            <person name="Pandit A."/>
            <person name="Bhargava A."/>
            <person name="Sureshbabu K."/>
            <person name="Batra K."/>
            <person name="Sharma T.R."/>
            <person name="Mohapatra T."/>
            <person name="Singh N.K."/>
            <person name="Messing J."/>
            <person name="Nelson A.B."/>
            <person name="Fuks G."/>
            <person name="Kavchok S."/>
            <person name="Keizer G."/>
            <person name="Linton E."/>
            <person name="Llaca V."/>
            <person name="Song R."/>
            <person name="Tanyolac B."/>
            <person name="Young S."/>
            <person name="Ho-Il K."/>
            <person name="Hahn J.H."/>
            <person name="Sangsakoo G."/>
            <person name="Vanavichit A."/>
            <person name="de Mattos Luiz.A.T."/>
            <person name="Zimmer P.D."/>
            <person name="Malone G."/>
            <person name="Dellagostin O."/>
            <person name="de Oliveira A.C."/>
            <person name="Bevan M."/>
            <person name="Bancroft I."/>
            <person name="Minx P."/>
            <person name="Cordum H."/>
            <person name="Wilson R."/>
            <person name="Cheng Z."/>
            <person name="Jin W."/>
            <person name="Jiang J."/>
            <person name="Leong S.A."/>
            <person name="Iwama H."/>
            <person name="Gojobori T."/>
            <person name="Itoh T."/>
            <person name="Niimura Y."/>
            <person name="Fujii Y."/>
            <person name="Habara T."/>
            <person name="Sakai H."/>
            <person name="Sato Y."/>
            <person name="Wilson G."/>
            <person name="Kumar K."/>
            <person name="McCouch S."/>
            <person name="Juretic N."/>
            <person name="Hoen D."/>
            <person name="Wright S."/>
            <person name="Bruskiewich R."/>
            <person name="Bureau T."/>
            <person name="Miyao A."/>
            <person name="Hirochika H."/>
            <person name="Nishikawa T."/>
            <person name="Kadowaki K."/>
            <person name="Sugiura M."/>
            <person name="Burr B."/>
            <person name="Sasaki T."/>
        </authorList>
    </citation>
    <scope>NUCLEOTIDE SEQUENCE [LARGE SCALE GENOMIC DNA]</scope>
    <source>
        <strain evidence="4">cv. Nipponbare</strain>
    </source>
</reference>
<feature type="compositionally biased region" description="Low complexity" evidence="1">
    <location>
        <begin position="74"/>
        <end position="91"/>
    </location>
</feature>
<accession>A0A0N7KI43</accession>
<keyword evidence="2" id="KW-0812">Transmembrane</keyword>
<dbReference type="AlphaFoldDB" id="A0A0N7KI43"/>
<feature type="transmembrane region" description="Helical" evidence="2">
    <location>
        <begin position="150"/>
        <end position="170"/>
    </location>
</feature>
<evidence type="ECO:0000256" key="2">
    <source>
        <dbReference type="SAM" id="Phobius"/>
    </source>
</evidence>
<dbReference type="InParanoid" id="A0A0N7KI43"/>
<reference evidence="3 4" key="2">
    <citation type="journal article" date="2013" name="Plant Cell Physiol.">
        <title>Rice Annotation Project Database (RAP-DB): an integrative and interactive database for rice genomics.</title>
        <authorList>
            <person name="Sakai H."/>
            <person name="Lee S.S."/>
            <person name="Tanaka T."/>
            <person name="Numa H."/>
            <person name="Kim J."/>
            <person name="Kawahara Y."/>
            <person name="Wakimoto H."/>
            <person name="Yang C.C."/>
            <person name="Iwamoto M."/>
            <person name="Abe T."/>
            <person name="Yamada Y."/>
            <person name="Muto A."/>
            <person name="Inokuchi H."/>
            <person name="Ikemura T."/>
            <person name="Matsumoto T."/>
            <person name="Sasaki T."/>
            <person name="Itoh T."/>
        </authorList>
    </citation>
    <scope>NUCLEOTIDE SEQUENCE [LARGE SCALE GENOMIC DNA]</scope>
    <source>
        <strain evidence="4">cv. Nipponbare</strain>
    </source>
</reference>
<evidence type="ECO:0000256" key="1">
    <source>
        <dbReference type="SAM" id="MobiDB-lite"/>
    </source>
</evidence>
<feature type="transmembrane region" description="Helical" evidence="2">
    <location>
        <begin position="107"/>
        <end position="130"/>
    </location>
</feature>
<protein>
    <submittedName>
        <fullName evidence="3">Os03g0769201 protein</fullName>
    </submittedName>
</protein>
<evidence type="ECO:0000313" key="3">
    <source>
        <dbReference type="EMBL" id="BAS86577.1"/>
    </source>
</evidence>
<feature type="region of interest" description="Disordered" evidence="1">
    <location>
        <begin position="74"/>
        <end position="101"/>
    </location>
</feature>
<proteinExistence type="predicted"/>